<name>A0A8H7K6A6_BIOOC</name>
<feature type="transmembrane region" description="Helical" evidence="7">
    <location>
        <begin position="112"/>
        <end position="130"/>
    </location>
</feature>
<dbReference type="EMBL" id="JADCTT010000014">
    <property type="protein sequence ID" value="KAF9744651.1"/>
    <property type="molecule type" value="Genomic_DNA"/>
</dbReference>
<dbReference type="GO" id="GO:0016020">
    <property type="term" value="C:membrane"/>
    <property type="evidence" value="ECO:0007669"/>
    <property type="project" value="UniProtKB-SubCell"/>
</dbReference>
<dbReference type="Pfam" id="PF20684">
    <property type="entry name" value="Fung_rhodopsin"/>
    <property type="match status" value="1"/>
</dbReference>
<dbReference type="Proteomes" id="UP000616885">
    <property type="component" value="Unassembled WGS sequence"/>
</dbReference>
<keyword evidence="3 7" id="KW-1133">Transmembrane helix</keyword>
<dbReference type="InterPro" id="IPR049326">
    <property type="entry name" value="Rhodopsin_dom_fungi"/>
</dbReference>
<dbReference type="PANTHER" id="PTHR33048">
    <property type="entry name" value="PTH11-LIKE INTEGRAL MEMBRANE PROTEIN (AFU_ORTHOLOGUE AFUA_5G11245)"/>
    <property type="match status" value="1"/>
</dbReference>
<feature type="transmembrane region" description="Helical" evidence="7">
    <location>
        <begin position="142"/>
        <end position="162"/>
    </location>
</feature>
<comment type="caution">
    <text evidence="9">The sequence shown here is derived from an EMBL/GenBank/DDBJ whole genome shotgun (WGS) entry which is preliminary data.</text>
</comment>
<comment type="similarity">
    <text evidence="5">Belongs to the SAT4 family.</text>
</comment>
<feature type="region of interest" description="Disordered" evidence="6">
    <location>
        <begin position="299"/>
        <end position="330"/>
    </location>
</feature>
<comment type="subcellular location">
    <subcellularLocation>
        <location evidence="1">Membrane</location>
        <topology evidence="1">Multi-pass membrane protein</topology>
    </subcellularLocation>
</comment>
<feature type="transmembrane region" description="Helical" evidence="7">
    <location>
        <begin position="187"/>
        <end position="211"/>
    </location>
</feature>
<evidence type="ECO:0000313" key="10">
    <source>
        <dbReference type="Proteomes" id="UP000616885"/>
    </source>
</evidence>
<proteinExistence type="inferred from homology"/>
<evidence type="ECO:0000259" key="8">
    <source>
        <dbReference type="Pfam" id="PF20684"/>
    </source>
</evidence>
<accession>A0A8H7K6A6</accession>
<dbReference type="PANTHER" id="PTHR33048:SF47">
    <property type="entry name" value="INTEGRAL MEMBRANE PROTEIN-RELATED"/>
    <property type="match status" value="1"/>
</dbReference>
<evidence type="ECO:0000256" key="6">
    <source>
        <dbReference type="SAM" id="MobiDB-lite"/>
    </source>
</evidence>
<keyword evidence="4 7" id="KW-0472">Membrane</keyword>
<evidence type="ECO:0000256" key="1">
    <source>
        <dbReference type="ARBA" id="ARBA00004141"/>
    </source>
</evidence>
<feature type="transmembrane region" description="Helical" evidence="7">
    <location>
        <begin position="261"/>
        <end position="284"/>
    </location>
</feature>
<sequence>MSDSTPTSAVPMDTSPLDFSDDSTGMIASCSILAGLATIAVALRYYARHLSGAKWQLDDWLIVLALVLHHGLLGASIVTMIDGGLGRDIRLVVTENPTATIPLFKTLLASEVLYGFSSSTVKLSVLALYWRIFPTNTVRYSCYILGSICIMWTVAIEVTNFLQCRPLEAFWHIEMQMLPTTKCLDTMLFFLGNSIANCIIDLATILLPIGPVMKLQMNRSKKFAITAIFFLGALAFVASLVRTIMVGKMWKDGNINFTKQFVVPGVTTVIEIYVAIVGACLPVMTPLYRKIRYGDALQNSKNSSGSSKTYYHSGKQSSWKQTPKGAVDSGYGGSHGSFSRLYDNENQSQAVSDSSAVAHDIPLDKILVKSDMTLTRTTA</sequence>
<dbReference type="AlphaFoldDB" id="A0A8H7K6A6"/>
<gene>
    <name evidence="9" type="ORF">IM811_005432</name>
</gene>
<evidence type="ECO:0000256" key="4">
    <source>
        <dbReference type="ARBA" id="ARBA00023136"/>
    </source>
</evidence>
<evidence type="ECO:0000256" key="7">
    <source>
        <dbReference type="SAM" id="Phobius"/>
    </source>
</evidence>
<evidence type="ECO:0000256" key="5">
    <source>
        <dbReference type="ARBA" id="ARBA00038359"/>
    </source>
</evidence>
<keyword evidence="2 7" id="KW-0812">Transmembrane</keyword>
<feature type="transmembrane region" description="Helical" evidence="7">
    <location>
        <begin position="26"/>
        <end position="47"/>
    </location>
</feature>
<dbReference type="InterPro" id="IPR052337">
    <property type="entry name" value="SAT4-like"/>
</dbReference>
<feature type="domain" description="Rhodopsin" evidence="8">
    <location>
        <begin position="43"/>
        <end position="290"/>
    </location>
</feature>
<organism evidence="9 10">
    <name type="scientific">Bionectria ochroleuca</name>
    <name type="common">Gliocladium roseum</name>
    <dbReference type="NCBI Taxonomy" id="29856"/>
    <lineage>
        <taxon>Eukaryota</taxon>
        <taxon>Fungi</taxon>
        <taxon>Dikarya</taxon>
        <taxon>Ascomycota</taxon>
        <taxon>Pezizomycotina</taxon>
        <taxon>Sordariomycetes</taxon>
        <taxon>Hypocreomycetidae</taxon>
        <taxon>Hypocreales</taxon>
        <taxon>Bionectriaceae</taxon>
        <taxon>Clonostachys</taxon>
    </lineage>
</organism>
<protein>
    <recommendedName>
        <fullName evidence="8">Rhodopsin domain-containing protein</fullName>
    </recommendedName>
</protein>
<reference evidence="9" key="1">
    <citation type="submission" date="2020-10" db="EMBL/GenBank/DDBJ databases">
        <title>High-Quality Genome Resource of Clonostachys rosea strain S41 by Oxford Nanopore Long-Read Sequencing.</title>
        <authorList>
            <person name="Wang H."/>
        </authorList>
    </citation>
    <scope>NUCLEOTIDE SEQUENCE</scope>
    <source>
        <strain evidence="9">S41</strain>
    </source>
</reference>
<feature type="transmembrane region" description="Helical" evidence="7">
    <location>
        <begin position="223"/>
        <end position="241"/>
    </location>
</feature>
<evidence type="ECO:0000256" key="2">
    <source>
        <dbReference type="ARBA" id="ARBA00022692"/>
    </source>
</evidence>
<evidence type="ECO:0000313" key="9">
    <source>
        <dbReference type="EMBL" id="KAF9744651.1"/>
    </source>
</evidence>
<feature type="compositionally biased region" description="Polar residues" evidence="6">
    <location>
        <begin position="299"/>
        <end position="321"/>
    </location>
</feature>
<evidence type="ECO:0000256" key="3">
    <source>
        <dbReference type="ARBA" id="ARBA00022989"/>
    </source>
</evidence>
<feature type="transmembrane region" description="Helical" evidence="7">
    <location>
        <begin position="59"/>
        <end position="81"/>
    </location>
</feature>